<dbReference type="EMBL" id="JBFRYB010000001">
    <property type="protein sequence ID" value="MEX1665727.1"/>
    <property type="molecule type" value="Genomic_DNA"/>
</dbReference>
<dbReference type="InterPro" id="IPR009057">
    <property type="entry name" value="Homeodomain-like_sf"/>
</dbReference>
<evidence type="ECO:0000256" key="1">
    <source>
        <dbReference type="ARBA" id="ARBA00023125"/>
    </source>
</evidence>
<dbReference type="InterPro" id="IPR001647">
    <property type="entry name" value="HTH_TetR"/>
</dbReference>
<keyword evidence="1 2" id="KW-0238">DNA-binding</keyword>
<comment type="caution">
    <text evidence="4">The sequence shown here is derived from an EMBL/GenBank/DDBJ whole genome shotgun (WGS) entry which is preliminary data.</text>
</comment>
<dbReference type="PROSITE" id="PS50977">
    <property type="entry name" value="HTH_TETR_2"/>
    <property type="match status" value="1"/>
</dbReference>
<keyword evidence="5" id="KW-1185">Reference proteome</keyword>
<feature type="domain" description="HTH tetR-type" evidence="3">
    <location>
        <begin position="11"/>
        <end position="71"/>
    </location>
</feature>
<reference evidence="4 5" key="1">
    <citation type="journal article" date="2011" name="Int. J. Syst. Evol. Microbiol.">
        <title>Zhongshania antarctica gen. nov., sp. nov. and Zhongshania guokunii sp. nov., gammaproteobacteria respectively isolated from coastal attached (fast) ice and surface seawater of the Antarctic.</title>
        <authorList>
            <person name="Li H.J."/>
            <person name="Zhang X.Y."/>
            <person name="Chen C.X."/>
            <person name="Zhang Y.J."/>
            <person name="Gao Z.M."/>
            <person name="Yu Y."/>
            <person name="Chen X.L."/>
            <person name="Chen B."/>
            <person name="Zhang Y.Z."/>
        </authorList>
    </citation>
    <scope>NUCLEOTIDE SEQUENCE [LARGE SCALE GENOMIC DNA]</scope>
    <source>
        <strain evidence="4 5">R06B22</strain>
    </source>
</reference>
<dbReference type="SUPFAM" id="SSF46689">
    <property type="entry name" value="Homeodomain-like"/>
    <property type="match status" value="1"/>
</dbReference>
<dbReference type="Pfam" id="PF00440">
    <property type="entry name" value="TetR_N"/>
    <property type="match status" value="1"/>
</dbReference>
<dbReference type="Proteomes" id="UP001557484">
    <property type="component" value="Unassembled WGS sequence"/>
</dbReference>
<dbReference type="InterPro" id="IPR039536">
    <property type="entry name" value="TetR_C_Proteobacteria"/>
</dbReference>
<dbReference type="Gene3D" id="1.10.10.60">
    <property type="entry name" value="Homeodomain-like"/>
    <property type="match status" value="1"/>
</dbReference>
<accession>A0ABV3TX31</accession>
<sequence length="203" mass="22694">MQEKRVRIKSEEKRKQIIDAAGSLFISSGFEKVSMEEIAKSAGVSKQTVYSHFGNKQQLFTAAIDGKCDEYHLAPGKIKRSMQCEEYLVSFCMHLSALLTSEDAIGMFRVCVAEAGRSEVGELFWDAGPGKIRAQLANYLAEQNKLGLLNIANIETAAAQLISMIVCETQFRSVLGLQKNRSDTELKEYVSHCAQMFYKAYRS</sequence>
<dbReference type="Pfam" id="PF14246">
    <property type="entry name" value="TetR_C_7"/>
    <property type="match status" value="1"/>
</dbReference>
<gene>
    <name evidence="4" type="ORF">AB4875_09495</name>
</gene>
<feature type="DNA-binding region" description="H-T-H motif" evidence="2">
    <location>
        <begin position="34"/>
        <end position="53"/>
    </location>
</feature>
<proteinExistence type="predicted"/>
<evidence type="ECO:0000313" key="4">
    <source>
        <dbReference type="EMBL" id="MEX1665727.1"/>
    </source>
</evidence>
<organism evidence="4 5">
    <name type="scientific">Zhongshania arctica</name>
    <dbReference type="NCBI Taxonomy" id="3238302"/>
    <lineage>
        <taxon>Bacteria</taxon>
        <taxon>Pseudomonadati</taxon>
        <taxon>Pseudomonadota</taxon>
        <taxon>Gammaproteobacteria</taxon>
        <taxon>Cellvibrionales</taxon>
        <taxon>Spongiibacteraceae</taxon>
        <taxon>Zhongshania</taxon>
    </lineage>
</organism>
<evidence type="ECO:0000256" key="2">
    <source>
        <dbReference type="PROSITE-ProRule" id="PRU00335"/>
    </source>
</evidence>
<dbReference type="RefSeq" id="WP_368375825.1">
    <property type="nucleotide sequence ID" value="NZ_JBFRYB010000001.1"/>
</dbReference>
<dbReference type="Gene3D" id="1.10.357.10">
    <property type="entry name" value="Tetracycline Repressor, domain 2"/>
    <property type="match status" value="1"/>
</dbReference>
<dbReference type="InterPro" id="IPR050109">
    <property type="entry name" value="HTH-type_TetR-like_transc_reg"/>
</dbReference>
<evidence type="ECO:0000259" key="3">
    <source>
        <dbReference type="PROSITE" id="PS50977"/>
    </source>
</evidence>
<dbReference type="PRINTS" id="PR00455">
    <property type="entry name" value="HTHTETR"/>
</dbReference>
<evidence type="ECO:0000313" key="5">
    <source>
        <dbReference type="Proteomes" id="UP001557484"/>
    </source>
</evidence>
<dbReference type="PANTHER" id="PTHR30055:SF146">
    <property type="entry name" value="HTH-TYPE TRANSCRIPTIONAL DUAL REGULATOR CECR"/>
    <property type="match status" value="1"/>
</dbReference>
<name>A0ABV3TX31_9GAMM</name>
<dbReference type="PANTHER" id="PTHR30055">
    <property type="entry name" value="HTH-TYPE TRANSCRIPTIONAL REGULATOR RUTR"/>
    <property type="match status" value="1"/>
</dbReference>
<protein>
    <submittedName>
        <fullName evidence="4">TetR/AcrR family transcriptional regulator</fullName>
    </submittedName>
</protein>